<dbReference type="Proteomes" id="UP001215231">
    <property type="component" value="Chromosome"/>
</dbReference>
<feature type="signal peptide" evidence="1">
    <location>
        <begin position="1"/>
        <end position="22"/>
    </location>
</feature>
<name>A0ABY7V9P9_9GAMM</name>
<organism evidence="2 3">
    <name type="scientific">Thalassomonas haliotis</name>
    <dbReference type="NCBI Taxonomy" id="485448"/>
    <lineage>
        <taxon>Bacteria</taxon>
        <taxon>Pseudomonadati</taxon>
        <taxon>Pseudomonadota</taxon>
        <taxon>Gammaproteobacteria</taxon>
        <taxon>Alteromonadales</taxon>
        <taxon>Colwelliaceae</taxon>
        <taxon>Thalassomonas</taxon>
    </lineage>
</organism>
<accession>A0ABY7V9P9</accession>
<proteinExistence type="predicted"/>
<feature type="chain" id="PRO_5045740667" description="Lipoprotein" evidence="1">
    <location>
        <begin position="23"/>
        <end position="175"/>
    </location>
</feature>
<keyword evidence="3" id="KW-1185">Reference proteome</keyword>
<gene>
    <name evidence="2" type="ORF">H3N35_18760</name>
</gene>
<evidence type="ECO:0000313" key="2">
    <source>
        <dbReference type="EMBL" id="WDE10303.1"/>
    </source>
</evidence>
<sequence length="175" mass="19155">MPACSNAKVAAILLFVLSGFLAACKSTSPLKSAQVYCMEIERDTYSECLSHRRAYLDAREKIMTRFREQKKNCEAYAIRKSGGGNNSCVSRDNMVKAGSGSSSVTGGVDHSTDCSGDLTGRSASDVRINALRYGSKSDIEKKCMLDMGWQSHHSFRPELKAVAQKYGYAKEENDG</sequence>
<keyword evidence="1" id="KW-0732">Signal</keyword>
<dbReference type="RefSeq" id="WP_274050337.1">
    <property type="nucleotide sequence ID" value="NZ_CP059693.1"/>
</dbReference>
<evidence type="ECO:0000256" key="1">
    <source>
        <dbReference type="SAM" id="SignalP"/>
    </source>
</evidence>
<reference evidence="2 3" key="1">
    <citation type="journal article" date="2022" name="Mar. Drugs">
        <title>Bioassay-Guided Fractionation Leads to the Detection of Cholic Acid Generated by the Rare Thalassomonas sp.</title>
        <authorList>
            <person name="Pheiffer F."/>
            <person name="Schneider Y.K."/>
            <person name="Hansen E.H."/>
            <person name="Andersen J.H."/>
            <person name="Isaksson J."/>
            <person name="Busche T."/>
            <person name="R C."/>
            <person name="Kalinowski J."/>
            <person name="Zyl L.V."/>
            <person name="Trindade M."/>
        </authorList>
    </citation>
    <scope>NUCLEOTIDE SEQUENCE [LARGE SCALE GENOMIC DNA]</scope>
    <source>
        <strain evidence="2 3">A5K-61T</strain>
    </source>
</reference>
<protein>
    <recommendedName>
        <fullName evidence="4">Lipoprotein</fullName>
    </recommendedName>
</protein>
<evidence type="ECO:0008006" key="4">
    <source>
        <dbReference type="Google" id="ProtNLM"/>
    </source>
</evidence>
<evidence type="ECO:0000313" key="3">
    <source>
        <dbReference type="Proteomes" id="UP001215231"/>
    </source>
</evidence>
<dbReference type="EMBL" id="CP059693">
    <property type="protein sequence ID" value="WDE10303.1"/>
    <property type="molecule type" value="Genomic_DNA"/>
</dbReference>